<proteinExistence type="predicted"/>
<gene>
    <name evidence="1" type="ORF">Krac_9760</name>
</gene>
<accession>D6TDI2</accession>
<reference evidence="1 2" key="1">
    <citation type="journal article" date="2011" name="Stand. Genomic Sci.">
        <title>Non-contiguous finished genome sequence and contextual data of the filamentous soil bacterium Ktedonobacter racemifer type strain (SOSP1-21).</title>
        <authorList>
            <person name="Chang Y.J."/>
            <person name="Land M."/>
            <person name="Hauser L."/>
            <person name="Chertkov O."/>
            <person name="Del Rio T.G."/>
            <person name="Nolan M."/>
            <person name="Copeland A."/>
            <person name="Tice H."/>
            <person name="Cheng J.F."/>
            <person name="Lucas S."/>
            <person name="Han C."/>
            <person name="Goodwin L."/>
            <person name="Pitluck S."/>
            <person name="Ivanova N."/>
            <person name="Ovchinikova G."/>
            <person name="Pati A."/>
            <person name="Chen A."/>
            <person name="Palaniappan K."/>
            <person name="Mavromatis K."/>
            <person name="Liolios K."/>
            <person name="Brettin T."/>
            <person name="Fiebig A."/>
            <person name="Rohde M."/>
            <person name="Abt B."/>
            <person name="Goker M."/>
            <person name="Detter J.C."/>
            <person name="Woyke T."/>
            <person name="Bristow J."/>
            <person name="Eisen J.A."/>
            <person name="Markowitz V."/>
            <person name="Hugenholtz P."/>
            <person name="Kyrpides N.C."/>
            <person name="Klenk H.P."/>
            <person name="Lapidus A."/>
        </authorList>
    </citation>
    <scope>NUCLEOTIDE SEQUENCE [LARGE SCALE GENOMIC DNA]</scope>
    <source>
        <strain evidence="2">DSM 44963</strain>
    </source>
</reference>
<dbReference type="Proteomes" id="UP000004508">
    <property type="component" value="Unassembled WGS sequence"/>
</dbReference>
<dbReference type="RefSeq" id="WP_007904234.1">
    <property type="nucleotide sequence ID" value="NZ_ADVG01000001.1"/>
</dbReference>
<sequence length="45" mass="4942">MLTTTSSSMLLPFVDDRPVSSVTIAFLEWLCEQVATSGKQVLILI</sequence>
<dbReference type="InParanoid" id="D6TDI2"/>
<keyword evidence="2" id="KW-1185">Reference proteome</keyword>
<protein>
    <submittedName>
        <fullName evidence="1">Uncharacterized protein</fullName>
    </submittedName>
</protein>
<dbReference type="AlphaFoldDB" id="D6TDI2"/>
<evidence type="ECO:0000313" key="2">
    <source>
        <dbReference type="Proteomes" id="UP000004508"/>
    </source>
</evidence>
<evidence type="ECO:0000313" key="1">
    <source>
        <dbReference type="EMBL" id="EFH88327.1"/>
    </source>
</evidence>
<organism evidence="1 2">
    <name type="scientific">Ktedonobacter racemifer DSM 44963</name>
    <dbReference type="NCBI Taxonomy" id="485913"/>
    <lineage>
        <taxon>Bacteria</taxon>
        <taxon>Bacillati</taxon>
        <taxon>Chloroflexota</taxon>
        <taxon>Ktedonobacteria</taxon>
        <taxon>Ktedonobacterales</taxon>
        <taxon>Ktedonobacteraceae</taxon>
        <taxon>Ktedonobacter</taxon>
    </lineage>
</organism>
<dbReference type="EMBL" id="ADVG01000001">
    <property type="protein sequence ID" value="EFH88327.1"/>
    <property type="molecule type" value="Genomic_DNA"/>
</dbReference>
<name>D6TDI2_KTERA</name>
<comment type="caution">
    <text evidence="1">The sequence shown here is derived from an EMBL/GenBank/DDBJ whole genome shotgun (WGS) entry which is preliminary data.</text>
</comment>
<dbReference type="STRING" id="485913.Krac_9760"/>